<feature type="domain" description="SnoaL-like" evidence="1">
    <location>
        <begin position="16"/>
        <end position="111"/>
    </location>
</feature>
<evidence type="ECO:0000313" key="2">
    <source>
        <dbReference type="EMBL" id="MCY4727020.1"/>
    </source>
</evidence>
<organism evidence="2 3">
    <name type="scientific">Nocardioides pini</name>
    <dbReference type="NCBI Taxonomy" id="2975053"/>
    <lineage>
        <taxon>Bacteria</taxon>
        <taxon>Bacillati</taxon>
        <taxon>Actinomycetota</taxon>
        <taxon>Actinomycetes</taxon>
        <taxon>Propionibacteriales</taxon>
        <taxon>Nocardioidaceae</taxon>
        <taxon>Nocardioides</taxon>
    </lineage>
</organism>
<evidence type="ECO:0000259" key="1">
    <source>
        <dbReference type="Pfam" id="PF12680"/>
    </source>
</evidence>
<dbReference type="Gene3D" id="3.10.450.50">
    <property type="match status" value="1"/>
</dbReference>
<sequence>MSRPTEATPTSEAALARWHAVVESRDPAGLPGLIAEDAVFRSPAVHTPQEGRDTVVGYLTAAFTVLGPGLAYEREWLGADSAVLQFRTEVGGLQVSGIDMITWDADGLIVDFTVMVRPARALQAVIEHMGAELMRMLEAADRP</sequence>
<keyword evidence="3" id="KW-1185">Reference proteome</keyword>
<name>A0ABT4CDG5_9ACTN</name>
<proteinExistence type="predicted"/>
<dbReference type="RefSeq" id="WP_268111981.1">
    <property type="nucleotide sequence ID" value="NZ_JAPPUX010000003.1"/>
</dbReference>
<comment type="caution">
    <text evidence="2">The sequence shown here is derived from an EMBL/GenBank/DDBJ whole genome shotgun (WGS) entry which is preliminary data.</text>
</comment>
<reference evidence="2" key="1">
    <citation type="submission" date="2022-08" db="EMBL/GenBank/DDBJ databases">
        <title>Genome sequencing of Nocardioides sp. STR2.</title>
        <authorList>
            <person name="So Y."/>
        </authorList>
    </citation>
    <scope>NUCLEOTIDE SEQUENCE</scope>
    <source>
        <strain evidence="2">STR2</strain>
    </source>
</reference>
<evidence type="ECO:0000313" key="3">
    <source>
        <dbReference type="Proteomes" id="UP001074726"/>
    </source>
</evidence>
<dbReference type="EMBL" id="JAPPUX010000003">
    <property type="protein sequence ID" value="MCY4727020.1"/>
    <property type="molecule type" value="Genomic_DNA"/>
</dbReference>
<accession>A0ABT4CDG5</accession>
<protein>
    <submittedName>
        <fullName evidence="2">Nuclear transport factor 2 family protein</fullName>
    </submittedName>
</protein>
<dbReference type="InterPro" id="IPR037401">
    <property type="entry name" value="SnoaL-like"/>
</dbReference>
<dbReference type="SUPFAM" id="SSF54427">
    <property type="entry name" value="NTF2-like"/>
    <property type="match status" value="1"/>
</dbReference>
<dbReference type="InterPro" id="IPR032710">
    <property type="entry name" value="NTF2-like_dom_sf"/>
</dbReference>
<dbReference type="Proteomes" id="UP001074726">
    <property type="component" value="Unassembled WGS sequence"/>
</dbReference>
<dbReference type="Pfam" id="PF12680">
    <property type="entry name" value="SnoaL_2"/>
    <property type="match status" value="1"/>
</dbReference>
<gene>
    <name evidence="2" type="ORF">NYO98_12100</name>
</gene>